<accession>A0A0L0T2L2</accession>
<reference evidence="2 3" key="1">
    <citation type="submission" date="2009-11" db="EMBL/GenBank/DDBJ databases">
        <title>Annotation of Allomyces macrogynus ATCC 38327.</title>
        <authorList>
            <consortium name="The Broad Institute Genome Sequencing Platform"/>
            <person name="Russ C."/>
            <person name="Cuomo C."/>
            <person name="Burger G."/>
            <person name="Gray M.W."/>
            <person name="Holland P.W.H."/>
            <person name="King N."/>
            <person name="Lang F.B.F."/>
            <person name="Roger A.J."/>
            <person name="Ruiz-Trillo I."/>
            <person name="Young S.K."/>
            <person name="Zeng Q."/>
            <person name="Gargeya S."/>
            <person name="Fitzgerald M."/>
            <person name="Haas B."/>
            <person name="Abouelleil A."/>
            <person name="Alvarado L."/>
            <person name="Arachchi H.M."/>
            <person name="Berlin A."/>
            <person name="Chapman S.B."/>
            <person name="Gearin G."/>
            <person name="Goldberg J."/>
            <person name="Griggs A."/>
            <person name="Gujja S."/>
            <person name="Hansen M."/>
            <person name="Heiman D."/>
            <person name="Howarth C."/>
            <person name="Larimer J."/>
            <person name="Lui A."/>
            <person name="MacDonald P.J.P."/>
            <person name="McCowen C."/>
            <person name="Montmayeur A."/>
            <person name="Murphy C."/>
            <person name="Neiman D."/>
            <person name="Pearson M."/>
            <person name="Priest M."/>
            <person name="Roberts A."/>
            <person name="Saif S."/>
            <person name="Shea T."/>
            <person name="Sisk P."/>
            <person name="Stolte C."/>
            <person name="Sykes S."/>
            <person name="Wortman J."/>
            <person name="Nusbaum C."/>
            <person name="Birren B."/>
        </authorList>
    </citation>
    <scope>NUCLEOTIDE SEQUENCE [LARGE SCALE GENOMIC DNA]</scope>
    <source>
        <strain evidence="2 3">ATCC 38327</strain>
    </source>
</reference>
<sequence>MSSCQRPTDKELEKDVDNWHANACVSDTISIDDAEDLIQCLESSRISSRALRTQGSALAAKMDGLAQVRAHRKLLPRDVATIKGELLTGLLPPDSIEMSTASLIRTIERDDAVHQYLVHHDNLFMDVRDIPCNPNAKDALLFELNRLDSELDGALASLPTTPPIVPPLVTLRAAKLHEEYAPVVHQRTARLQARLSLEMPVRADRDATVAAHTIMRQVHAQRVSLVAAHARIKHSCVAKTVRIMSEHAARVRSARERKAERAAAQRAAEEVHAVVEAWRAATVAELAAAAERKERVARERAERERSEAERRARDLDRRQSAGRARQVERARMVAAEEAKLEALRLVLEAEVVHVAAERRGRVADLQDLWEEKLAKRREIKRIRLTEERESEGFLEQFVGKFATGFKSSGPGYSDATVFKDPRAKLLHLLGQRDSVGLSKSAQTYLLSTLAHMQPDRRATHLQSSIRFGEDSNTG</sequence>
<evidence type="ECO:0000313" key="3">
    <source>
        <dbReference type="Proteomes" id="UP000054350"/>
    </source>
</evidence>
<dbReference type="Proteomes" id="UP000054350">
    <property type="component" value="Unassembled WGS sequence"/>
</dbReference>
<dbReference type="VEuPathDB" id="FungiDB:AMAG_13953"/>
<feature type="region of interest" description="Disordered" evidence="1">
    <location>
        <begin position="295"/>
        <end position="321"/>
    </location>
</feature>
<organism evidence="2 3">
    <name type="scientific">Allomyces macrogynus (strain ATCC 38327)</name>
    <name type="common">Allomyces javanicus var. macrogynus</name>
    <dbReference type="NCBI Taxonomy" id="578462"/>
    <lineage>
        <taxon>Eukaryota</taxon>
        <taxon>Fungi</taxon>
        <taxon>Fungi incertae sedis</taxon>
        <taxon>Blastocladiomycota</taxon>
        <taxon>Blastocladiomycetes</taxon>
        <taxon>Blastocladiales</taxon>
        <taxon>Blastocladiaceae</taxon>
        <taxon>Allomyces</taxon>
    </lineage>
</organism>
<dbReference type="OrthoDB" id="10682994at2759"/>
<protein>
    <submittedName>
        <fullName evidence="2">Uncharacterized protein</fullName>
    </submittedName>
</protein>
<dbReference type="AlphaFoldDB" id="A0A0L0T2L2"/>
<gene>
    <name evidence="2" type="ORF">AMAG_13953</name>
</gene>
<name>A0A0L0T2L2_ALLM3</name>
<evidence type="ECO:0000313" key="2">
    <source>
        <dbReference type="EMBL" id="KNE69083.1"/>
    </source>
</evidence>
<evidence type="ECO:0000256" key="1">
    <source>
        <dbReference type="SAM" id="MobiDB-lite"/>
    </source>
</evidence>
<reference evidence="3" key="2">
    <citation type="submission" date="2009-11" db="EMBL/GenBank/DDBJ databases">
        <title>The Genome Sequence of Allomyces macrogynus strain ATCC 38327.</title>
        <authorList>
            <consortium name="The Broad Institute Genome Sequencing Platform"/>
            <person name="Russ C."/>
            <person name="Cuomo C."/>
            <person name="Shea T."/>
            <person name="Young S.K."/>
            <person name="Zeng Q."/>
            <person name="Koehrsen M."/>
            <person name="Haas B."/>
            <person name="Borodovsky M."/>
            <person name="Guigo R."/>
            <person name="Alvarado L."/>
            <person name="Berlin A."/>
            <person name="Borenstein D."/>
            <person name="Chen Z."/>
            <person name="Engels R."/>
            <person name="Freedman E."/>
            <person name="Gellesch M."/>
            <person name="Goldberg J."/>
            <person name="Griggs A."/>
            <person name="Gujja S."/>
            <person name="Heiman D."/>
            <person name="Hepburn T."/>
            <person name="Howarth C."/>
            <person name="Jen D."/>
            <person name="Larson L."/>
            <person name="Lewis B."/>
            <person name="Mehta T."/>
            <person name="Park D."/>
            <person name="Pearson M."/>
            <person name="Roberts A."/>
            <person name="Saif S."/>
            <person name="Shenoy N."/>
            <person name="Sisk P."/>
            <person name="Stolte C."/>
            <person name="Sykes S."/>
            <person name="Walk T."/>
            <person name="White J."/>
            <person name="Yandava C."/>
            <person name="Burger G."/>
            <person name="Gray M.W."/>
            <person name="Holland P.W.H."/>
            <person name="King N."/>
            <person name="Lang F.B.F."/>
            <person name="Roger A.J."/>
            <person name="Ruiz-Trillo I."/>
            <person name="Lander E."/>
            <person name="Nusbaum C."/>
        </authorList>
    </citation>
    <scope>NUCLEOTIDE SEQUENCE [LARGE SCALE GENOMIC DNA]</scope>
    <source>
        <strain evidence="3">ATCC 38327</strain>
    </source>
</reference>
<proteinExistence type="predicted"/>
<dbReference type="EMBL" id="GG745359">
    <property type="protein sequence ID" value="KNE69083.1"/>
    <property type="molecule type" value="Genomic_DNA"/>
</dbReference>
<keyword evidence="3" id="KW-1185">Reference proteome</keyword>